<name>A0A6J7IL34_9ZZZZ</name>
<sequence>MRPVIGICGGLERATWGVWSGPAVLTPLPYIEAVQAAGGLAMILPPDPGGPPEQTLALLDGLLLAGGSDIDPGAYGASPHPATRGVEAVQDAAEIALTTVALDMGIPVLGICRGMQLLNVACGGTLIQHLPEHAGHERHRPALGSFDGAEHDVRLEEGSLAARAAGATLHPTRHHHHQGVDRIGGGLRVTGWSVIDDLPEAIEAPEKPFVLGVQWHPEVDPASRVIASFVAACAGAA</sequence>
<dbReference type="InterPro" id="IPR044668">
    <property type="entry name" value="PuuD-like"/>
</dbReference>
<dbReference type="PANTHER" id="PTHR43235:SF1">
    <property type="entry name" value="GLUTAMINE AMIDOTRANSFERASE PB2B2.05-RELATED"/>
    <property type="match status" value="1"/>
</dbReference>
<dbReference type="InterPro" id="IPR029062">
    <property type="entry name" value="Class_I_gatase-like"/>
</dbReference>
<dbReference type="PROSITE" id="PS51273">
    <property type="entry name" value="GATASE_TYPE_1"/>
    <property type="match status" value="1"/>
</dbReference>
<organism evidence="1">
    <name type="scientific">freshwater metagenome</name>
    <dbReference type="NCBI Taxonomy" id="449393"/>
    <lineage>
        <taxon>unclassified sequences</taxon>
        <taxon>metagenomes</taxon>
        <taxon>ecological metagenomes</taxon>
    </lineage>
</organism>
<gene>
    <name evidence="1" type="ORF">UFOPK3674_01199</name>
</gene>
<evidence type="ECO:0000313" key="1">
    <source>
        <dbReference type="EMBL" id="CAB4931699.1"/>
    </source>
</evidence>
<dbReference type="PANTHER" id="PTHR43235">
    <property type="entry name" value="GLUTAMINE AMIDOTRANSFERASE PB2B2.05-RELATED"/>
    <property type="match status" value="1"/>
</dbReference>
<dbReference type="AlphaFoldDB" id="A0A6J7IL34"/>
<dbReference type="SUPFAM" id="SSF52317">
    <property type="entry name" value="Class I glutamine amidotransferase-like"/>
    <property type="match status" value="1"/>
</dbReference>
<dbReference type="Gene3D" id="3.40.50.880">
    <property type="match status" value="1"/>
</dbReference>
<protein>
    <submittedName>
        <fullName evidence="1">Unannotated protein</fullName>
    </submittedName>
</protein>
<reference evidence="1" key="1">
    <citation type="submission" date="2020-05" db="EMBL/GenBank/DDBJ databases">
        <authorList>
            <person name="Chiriac C."/>
            <person name="Salcher M."/>
            <person name="Ghai R."/>
            <person name="Kavagutti S V."/>
        </authorList>
    </citation>
    <scope>NUCLEOTIDE SEQUENCE</scope>
</reference>
<proteinExistence type="predicted"/>
<dbReference type="GO" id="GO:0005829">
    <property type="term" value="C:cytosol"/>
    <property type="evidence" value="ECO:0007669"/>
    <property type="project" value="TreeGrafter"/>
</dbReference>
<dbReference type="InterPro" id="IPR011697">
    <property type="entry name" value="Peptidase_C26"/>
</dbReference>
<accession>A0A6J7IL34</accession>
<dbReference type="EMBL" id="CAFBMX010000005">
    <property type="protein sequence ID" value="CAB4931699.1"/>
    <property type="molecule type" value="Genomic_DNA"/>
</dbReference>
<dbReference type="GO" id="GO:0033969">
    <property type="term" value="F:gamma-glutamyl-gamma-aminobutyrate hydrolase activity"/>
    <property type="evidence" value="ECO:0007669"/>
    <property type="project" value="TreeGrafter"/>
</dbReference>
<dbReference type="GO" id="GO:0006598">
    <property type="term" value="P:polyamine catabolic process"/>
    <property type="evidence" value="ECO:0007669"/>
    <property type="project" value="TreeGrafter"/>
</dbReference>
<dbReference type="Pfam" id="PF07722">
    <property type="entry name" value="Peptidase_C26"/>
    <property type="match status" value="1"/>
</dbReference>